<evidence type="ECO:0000256" key="10">
    <source>
        <dbReference type="ARBA" id="ARBA00023157"/>
    </source>
</evidence>
<feature type="domain" description="Auxiliary Activity family 9 catalytic" evidence="18">
    <location>
        <begin position="20"/>
        <end position="243"/>
    </location>
</feature>
<accession>S3CR64</accession>
<keyword evidence="5 17" id="KW-0732">Signal</keyword>
<gene>
    <name evidence="19" type="ORF">GLAREA_00105</name>
</gene>
<reference evidence="19 20" key="1">
    <citation type="journal article" date="2013" name="BMC Genomics">
        <title>Genomics-driven discovery of the pneumocandin biosynthetic gene cluster in the fungus Glarea lozoyensis.</title>
        <authorList>
            <person name="Chen L."/>
            <person name="Yue Q."/>
            <person name="Zhang X."/>
            <person name="Xiang M."/>
            <person name="Wang C."/>
            <person name="Li S."/>
            <person name="Che Y."/>
            <person name="Ortiz-Lopez F.J."/>
            <person name="Bills G.F."/>
            <person name="Liu X."/>
            <person name="An Z."/>
        </authorList>
    </citation>
    <scope>NUCLEOTIDE SEQUENCE [LARGE SCALE GENOMIC DNA]</scope>
    <source>
        <strain evidence="20">ATCC 20868 / MF5171</strain>
    </source>
</reference>
<dbReference type="HOGENOM" id="CLU_031730_4_2_1"/>
<keyword evidence="13" id="KW-0624">Polysaccharide degradation</keyword>
<feature type="signal peptide" evidence="17">
    <location>
        <begin position="1"/>
        <end position="19"/>
    </location>
</feature>
<dbReference type="PANTHER" id="PTHR33353">
    <property type="entry name" value="PUTATIVE (AFU_ORTHOLOGUE AFUA_1G12560)-RELATED"/>
    <property type="match status" value="1"/>
</dbReference>
<evidence type="ECO:0000256" key="12">
    <source>
        <dbReference type="ARBA" id="ARBA00023277"/>
    </source>
</evidence>
<evidence type="ECO:0000256" key="5">
    <source>
        <dbReference type="ARBA" id="ARBA00022729"/>
    </source>
</evidence>
<evidence type="ECO:0000256" key="1">
    <source>
        <dbReference type="ARBA" id="ARBA00001973"/>
    </source>
</evidence>
<dbReference type="InterPro" id="IPR049892">
    <property type="entry name" value="AA9"/>
</dbReference>
<keyword evidence="10" id="KW-1015">Disulfide bond</keyword>
<evidence type="ECO:0000256" key="9">
    <source>
        <dbReference type="ARBA" id="ARBA00023033"/>
    </source>
</evidence>
<comment type="similarity">
    <text evidence="14">Belongs to the polysaccharide monooxygenase AA9 family.</text>
</comment>
<evidence type="ECO:0000313" key="20">
    <source>
        <dbReference type="Proteomes" id="UP000016922"/>
    </source>
</evidence>
<keyword evidence="3" id="KW-0964">Secreted</keyword>
<sequence>MRSLLLAAATVASFASTNAHYVLPEVFHNDVDYGHWEYVRHHGDSKYVYNSWGDNFEALYIDKPEDALKIDNRCGFNATFANKTLAVKAGDTFGFYVNDKAYASSQYQKGLYHPGPLTAYMGRVPEGKTAMDWEGDGQHWFKIYEDFPTKDATNFPTWPNFEVQKIPFVIPKNVPDGEYLFRIEHMNVNSMQPLPYNSAAQMYISCAQISVSGGGTGNPGPLTSMPGAYEYDDPILHQWFYEYETKTDMAWDKRNLGPAVWNGS</sequence>
<keyword evidence="11" id="KW-0325">Glycoprotein</keyword>
<keyword evidence="6" id="KW-0136">Cellulose degradation</keyword>
<evidence type="ECO:0000256" key="4">
    <source>
        <dbReference type="ARBA" id="ARBA00022723"/>
    </source>
</evidence>
<evidence type="ECO:0000256" key="8">
    <source>
        <dbReference type="ARBA" id="ARBA00023008"/>
    </source>
</evidence>
<dbReference type="InterPro" id="IPR005103">
    <property type="entry name" value="AA9_LPMO"/>
</dbReference>
<dbReference type="eggNOG" id="ENOG502RYSN">
    <property type="taxonomic scope" value="Eukaryota"/>
</dbReference>
<comment type="cofactor">
    <cofactor evidence="1">
        <name>Cu(2+)</name>
        <dbReference type="ChEBI" id="CHEBI:29036"/>
    </cofactor>
</comment>
<dbReference type="AlphaFoldDB" id="S3CR64"/>
<evidence type="ECO:0000256" key="11">
    <source>
        <dbReference type="ARBA" id="ARBA00023180"/>
    </source>
</evidence>
<keyword evidence="7" id="KW-0560">Oxidoreductase</keyword>
<dbReference type="GO" id="GO:0046872">
    <property type="term" value="F:metal ion binding"/>
    <property type="evidence" value="ECO:0007669"/>
    <property type="project" value="UniProtKB-KW"/>
</dbReference>
<organism evidence="19 20">
    <name type="scientific">Glarea lozoyensis (strain ATCC 20868 / MF5171)</name>
    <dbReference type="NCBI Taxonomy" id="1116229"/>
    <lineage>
        <taxon>Eukaryota</taxon>
        <taxon>Fungi</taxon>
        <taxon>Dikarya</taxon>
        <taxon>Ascomycota</taxon>
        <taxon>Pezizomycotina</taxon>
        <taxon>Leotiomycetes</taxon>
        <taxon>Helotiales</taxon>
        <taxon>Helotiaceae</taxon>
        <taxon>Glarea</taxon>
    </lineage>
</organism>
<keyword evidence="4" id="KW-0479">Metal-binding</keyword>
<feature type="chain" id="PRO_5004519027" description="lytic cellulose monooxygenase (C4-dehydrogenating)" evidence="17">
    <location>
        <begin position="20"/>
        <end position="264"/>
    </location>
</feature>
<evidence type="ECO:0000313" key="19">
    <source>
        <dbReference type="EMBL" id="EPE28947.1"/>
    </source>
</evidence>
<dbReference type="GO" id="GO:0004497">
    <property type="term" value="F:monooxygenase activity"/>
    <property type="evidence" value="ECO:0007669"/>
    <property type="project" value="UniProtKB-KW"/>
</dbReference>
<evidence type="ECO:0000256" key="13">
    <source>
        <dbReference type="ARBA" id="ARBA00023326"/>
    </source>
</evidence>
<keyword evidence="12" id="KW-0119">Carbohydrate metabolism</keyword>
<dbReference type="KEGG" id="glz:GLAREA_00105"/>
<proteinExistence type="inferred from homology"/>
<dbReference type="GO" id="GO:0030245">
    <property type="term" value="P:cellulose catabolic process"/>
    <property type="evidence" value="ECO:0007669"/>
    <property type="project" value="UniProtKB-KW"/>
</dbReference>
<evidence type="ECO:0000256" key="6">
    <source>
        <dbReference type="ARBA" id="ARBA00023001"/>
    </source>
</evidence>
<dbReference type="PANTHER" id="PTHR33353:SF10">
    <property type="entry name" value="ENDO-BETA-1,4-GLUCANASE D"/>
    <property type="match status" value="1"/>
</dbReference>
<dbReference type="Gene3D" id="2.70.50.70">
    <property type="match status" value="1"/>
</dbReference>
<dbReference type="GeneID" id="19459165"/>
<dbReference type="OrthoDB" id="3496539at2759"/>
<dbReference type="RefSeq" id="XP_008083056.1">
    <property type="nucleotide sequence ID" value="XM_008084865.1"/>
</dbReference>
<evidence type="ECO:0000256" key="3">
    <source>
        <dbReference type="ARBA" id="ARBA00022525"/>
    </source>
</evidence>
<dbReference type="EMBL" id="KE145367">
    <property type="protein sequence ID" value="EPE28947.1"/>
    <property type="molecule type" value="Genomic_DNA"/>
</dbReference>
<comment type="subcellular location">
    <subcellularLocation>
        <location evidence="2">Secreted</location>
    </subcellularLocation>
</comment>
<evidence type="ECO:0000256" key="17">
    <source>
        <dbReference type="SAM" id="SignalP"/>
    </source>
</evidence>
<evidence type="ECO:0000256" key="16">
    <source>
        <dbReference type="ARBA" id="ARBA00047174"/>
    </source>
</evidence>
<dbReference type="Proteomes" id="UP000016922">
    <property type="component" value="Unassembled WGS sequence"/>
</dbReference>
<name>S3CR64_GLAL2</name>
<dbReference type="GO" id="GO:0005576">
    <property type="term" value="C:extracellular region"/>
    <property type="evidence" value="ECO:0007669"/>
    <property type="project" value="UniProtKB-SubCell"/>
</dbReference>
<keyword evidence="8" id="KW-0186">Copper</keyword>
<evidence type="ECO:0000256" key="2">
    <source>
        <dbReference type="ARBA" id="ARBA00004613"/>
    </source>
</evidence>
<evidence type="ECO:0000259" key="18">
    <source>
        <dbReference type="Pfam" id="PF03443"/>
    </source>
</evidence>
<dbReference type="EC" id="1.14.99.56" evidence="16"/>
<protein>
    <recommendedName>
        <fullName evidence="16">lytic cellulose monooxygenase (C4-dehydrogenating)</fullName>
        <ecNumber evidence="16">1.14.99.56</ecNumber>
    </recommendedName>
</protein>
<comment type="catalytic activity">
    <reaction evidence="15">
        <text>[(1-&gt;4)-beta-D-glucosyl]n+m + reduced acceptor + O2 = 4-dehydro-beta-D-glucosyl-[(1-&gt;4)-beta-D-glucosyl]n-1 + [(1-&gt;4)-beta-D-glucosyl]m + acceptor + H2O.</text>
        <dbReference type="EC" id="1.14.99.56"/>
    </reaction>
</comment>
<evidence type="ECO:0000256" key="7">
    <source>
        <dbReference type="ARBA" id="ARBA00023002"/>
    </source>
</evidence>
<keyword evidence="9" id="KW-0503">Monooxygenase</keyword>
<keyword evidence="20" id="KW-1185">Reference proteome</keyword>
<dbReference type="Pfam" id="PF03443">
    <property type="entry name" value="AA9"/>
    <property type="match status" value="1"/>
</dbReference>
<evidence type="ECO:0000256" key="14">
    <source>
        <dbReference type="ARBA" id="ARBA00044502"/>
    </source>
</evidence>
<evidence type="ECO:0000256" key="15">
    <source>
        <dbReference type="ARBA" id="ARBA00045077"/>
    </source>
</evidence>